<proteinExistence type="predicted"/>
<name>I3D3H3_9ARCH</name>
<reference evidence="1 2" key="1">
    <citation type="journal article" date="2012" name="J. Bacteriol.">
        <title>Genome sequence of "Candidatus Nitrosopumilus salaria" BD31, an ammonia-oxidizing archaeon from the San Francisco Bay estuary.</title>
        <authorList>
            <person name="Mosier A.C."/>
            <person name="Allen E.E."/>
            <person name="Kim M."/>
            <person name="Ferriera S."/>
            <person name="Francis C.A."/>
        </authorList>
    </citation>
    <scope>NUCLEOTIDE SEQUENCE [LARGE SCALE GENOMIC DNA]</scope>
    <source>
        <strain evidence="1 2">BD31</strain>
    </source>
</reference>
<dbReference type="EMBL" id="AEXL02000075">
    <property type="protein sequence ID" value="EIJ66266.1"/>
    <property type="molecule type" value="Genomic_DNA"/>
</dbReference>
<dbReference type="Proteomes" id="UP000003423">
    <property type="component" value="Unassembled WGS sequence"/>
</dbReference>
<evidence type="ECO:0000313" key="1">
    <source>
        <dbReference type="EMBL" id="EIJ66266.1"/>
    </source>
</evidence>
<dbReference type="PATRIC" id="fig|859350.6.peg.702"/>
<protein>
    <submittedName>
        <fullName evidence="1">Uncharacterized protein</fullName>
    </submittedName>
</protein>
<dbReference type="AlphaFoldDB" id="I3D3H3"/>
<keyword evidence="2" id="KW-1185">Reference proteome</keyword>
<accession>I3D3H3</accession>
<sequence length="39" mass="4114">MSLKKDPTELCSCKCHFGGAVSCPGCKSNHGIECSHCKS</sequence>
<organism evidence="1 2">
    <name type="scientific">Candidatus Nitrosopumilus salarius BD31</name>
    <dbReference type="NCBI Taxonomy" id="859350"/>
    <lineage>
        <taxon>Archaea</taxon>
        <taxon>Nitrososphaerota</taxon>
        <taxon>Nitrososphaeria</taxon>
        <taxon>Nitrosopumilales</taxon>
        <taxon>Nitrosopumilaceae</taxon>
        <taxon>Nitrosopumilus</taxon>
    </lineage>
</organism>
<evidence type="ECO:0000313" key="2">
    <source>
        <dbReference type="Proteomes" id="UP000003423"/>
    </source>
</evidence>
<gene>
    <name evidence="1" type="ORF">BD31_I0338</name>
</gene>
<comment type="caution">
    <text evidence="1">The sequence shown here is derived from an EMBL/GenBank/DDBJ whole genome shotgun (WGS) entry which is preliminary data.</text>
</comment>